<protein>
    <submittedName>
        <fullName evidence="1">Uncharacterized protein</fullName>
    </submittedName>
</protein>
<dbReference type="EMBL" id="LAZR01028061">
    <property type="protein sequence ID" value="KKL63734.1"/>
    <property type="molecule type" value="Genomic_DNA"/>
</dbReference>
<name>A0A0F9DPU1_9ZZZZ</name>
<gene>
    <name evidence="1" type="ORF">LCGC14_2172080</name>
</gene>
<dbReference type="AlphaFoldDB" id="A0A0F9DPU1"/>
<sequence length="67" mass="7781">MTALQALKSELRRVQVAQVKCVDKYNIVIPFRRYEYNLLIREGSEIRNNIEFMENLQAGKPGIGARK</sequence>
<accession>A0A0F9DPU1</accession>
<evidence type="ECO:0000313" key="1">
    <source>
        <dbReference type="EMBL" id="KKL63734.1"/>
    </source>
</evidence>
<reference evidence="1" key="1">
    <citation type="journal article" date="2015" name="Nature">
        <title>Complex archaea that bridge the gap between prokaryotes and eukaryotes.</title>
        <authorList>
            <person name="Spang A."/>
            <person name="Saw J.H."/>
            <person name="Jorgensen S.L."/>
            <person name="Zaremba-Niedzwiedzka K."/>
            <person name="Martijn J."/>
            <person name="Lind A.E."/>
            <person name="van Eijk R."/>
            <person name="Schleper C."/>
            <person name="Guy L."/>
            <person name="Ettema T.J."/>
        </authorList>
    </citation>
    <scope>NUCLEOTIDE SEQUENCE</scope>
</reference>
<proteinExistence type="predicted"/>
<organism evidence="1">
    <name type="scientific">marine sediment metagenome</name>
    <dbReference type="NCBI Taxonomy" id="412755"/>
    <lineage>
        <taxon>unclassified sequences</taxon>
        <taxon>metagenomes</taxon>
        <taxon>ecological metagenomes</taxon>
    </lineage>
</organism>
<comment type="caution">
    <text evidence="1">The sequence shown here is derived from an EMBL/GenBank/DDBJ whole genome shotgun (WGS) entry which is preliminary data.</text>
</comment>